<dbReference type="RefSeq" id="WP_085586267.1">
    <property type="nucleotide sequence ID" value="NZ_JFKA01000018.1"/>
</dbReference>
<proteinExistence type="inferred from homology"/>
<evidence type="ECO:0000256" key="8">
    <source>
        <dbReference type="SAM" id="Coils"/>
    </source>
</evidence>
<dbReference type="GO" id="GO:0032259">
    <property type="term" value="P:methylation"/>
    <property type="evidence" value="ECO:0007669"/>
    <property type="project" value="UniProtKB-KW"/>
</dbReference>
<accession>A0A1Y2KVA6</accession>
<protein>
    <recommendedName>
        <fullName evidence="2">site-specific DNA-methyltransferase (adenine-specific)</fullName>
        <ecNumber evidence="2">2.1.1.72</ecNumber>
    </recommendedName>
</protein>
<evidence type="ECO:0000256" key="2">
    <source>
        <dbReference type="ARBA" id="ARBA00011900"/>
    </source>
</evidence>
<dbReference type="GO" id="GO:0009007">
    <property type="term" value="F:site-specific DNA-methyltransferase (adenine-specific) activity"/>
    <property type="evidence" value="ECO:0007669"/>
    <property type="project" value="UniProtKB-EC"/>
</dbReference>
<comment type="caution">
    <text evidence="11">The sequence shown here is derived from an EMBL/GenBank/DDBJ whole genome shotgun (WGS) entry which is preliminary data.</text>
</comment>
<dbReference type="InterPro" id="IPR022749">
    <property type="entry name" value="D12N6_MeTrfase_N"/>
</dbReference>
<keyword evidence="6" id="KW-0680">Restriction system</keyword>
<feature type="domain" description="N6 adenine-specific DNA methyltransferase N-terminal" evidence="10">
    <location>
        <begin position="10"/>
        <end position="135"/>
    </location>
</feature>
<dbReference type="InterPro" id="IPR003356">
    <property type="entry name" value="DNA_methylase_A-5"/>
</dbReference>
<gene>
    <name evidence="11" type="ORF">TMES_20920</name>
</gene>
<keyword evidence="4" id="KW-0808">Transferase</keyword>
<dbReference type="Pfam" id="PF02384">
    <property type="entry name" value="N6_Mtase"/>
    <property type="match status" value="1"/>
</dbReference>
<evidence type="ECO:0000256" key="7">
    <source>
        <dbReference type="ARBA" id="ARBA00047942"/>
    </source>
</evidence>
<dbReference type="InterPro" id="IPR029063">
    <property type="entry name" value="SAM-dependent_MTases_sf"/>
</dbReference>
<dbReference type="Gene3D" id="3.40.50.150">
    <property type="entry name" value="Vaccinia Virus protein VP39"/>
    <property type="match status" value="1"/>
</dbReference>
<keyword evidence="3 11" id="KW-0489">Methyltransferase</keyword>
<dbReference type="OrthoDB" id="9806213at2"/>
<dbReference type="Gene3D" id="1.20.1260.30">
    <property type="match status" value="1"/>
</dbReference>
<dbReference type="EMBL" id="JFKA01000018">
    <property type="protein sequence ID" value="OSQ35487.1"/>
    <property type="molecule type" value="Genomic_DNA"/>
</dbReference>
<keyword evidence="5" id="KW-0949">S-adenosyl-L-methionine</keyword>
<dbReference type="InterPro" id="IPR038333">
    <property type="entry name" value="T1MK-like_N_sf"/>
</dbReference>
<sequence length="498" mass="56980">MAEKLTLKQLENELWMAAHIITGPIDASDYKTYIFPILFFKRINDVYQEEFEEALELYGDESLAVAPEQHRIQIPDGCRWDDVLGTTKDVGHALQSAFRCVEKANPHLYGIFGDAPWTNKDRLPDSLIIELLNHFHQIPMGVRDVRDDEMGRAYEYLIKKFADKANKKAGEFYTPRTVVRLMVNVLDPKAGEVVYDPACGTGGMLLETIHHVKERKEDPRLLTLRGQEKNLTTEAIARMNLFLHGMEDFQIVRGDTLRDPKFIDGDKLETFDCVIANPPFSLEEWGHESWSADQYQRHIYGVAPKKNGDFAWVMHMYASMREGTGRMAVVVPHGVLFRGSSEAKIREALIKNGALECVIGLAQNLFYGTGISACILVFRKDEKTLSRKEVLFINADQIYTKGRAQNTMSEGQADEIYDIYKRQHETTEKIEGVSRWVPIKEIEENDFNLNIARYVQKPLEEETITVEEALKDFKQKLADLEHAEDELEALLAKEGFEL</sequence>
<reference evidence="11 12" key="1">
    <citation type="submission" date="2014-03" db="EMBL/GenBank/DDBJ databases">
        <title>The draft genome sequence of Thalassospira mesophila JCM 18969.</title>
        <authorList>
            <person name="Lai Q."/>
            <person name="Shao Z."/>
        </authorList>
    </citation>
    <scope>NUCLEOTIDE SEQUENCE [LARGE SCALE GENOMIC DNA]</scope>
    <source>
        <strain evidence="11 12">JCM 18969</strain>
    </source>
</reference>
<comment type="catalytic activity">
    <reaction evidence="7">
        <text>a 2'-deoxyadenosine in DNA + S-adenosyl-L-methionine = an N(6)-methyl-2'-deoxyadenosine in DNA + S-adenosyl-L-homocysteine + H(+)</text>
        <dbReference type="Rhea" id="RHEA:15197"/>
        <dbReference type="Rhea" id="RHEA-COMP:12418"/>
        <dbReference type="Rhea" id="RHEA-COMP:12419"/>
        <dbReference type="ChEBI" id="CHEBI:15378"/>
        <dbReference type="ChEBI" id="CHEBI:57856"/>
        <dbReference type="ChEBI" id="CHEBI:59789"/>
        <dbReference type="ChEBI" id="CHEBI:90615"/>
        <dbReference type="ChEBI" id="CHEBI:90616"/>
        <dbReference type="EC" id="2.1.1.72"/>
    </reaction>
</comment>
<dbReference type="PANTHER" id="PTHR42933">
    <property type="entry name" value="SLR6095 PROTEIN"/>
    <property type="match status" value="1"/>
</dbReference>
<dbReference type="GO" id="GO:0008170">
    <property type="term" value="F:N-methyltransferase activity"/>
    <property type="evidence" value="ECO:0007669"/>
    <property type="project" value="InterPro"/>
</dbReference>
<dbReference type="PANTHER" id="PTHR42933:SF3">
    <property type="entry name" value="TYPE I RESTRICTION ENZYME MJAVIII METHYLASE SUBUNIT"/>
    <property type="match status" value="1"/>
</dbReference>
<feature type="domain" description="DNA methylase adenine-specific" evidence="9">
    <location>
        <begin position="147"/>
        <end position="462"/>
    </location>
</feature>
<feature type="coiled-coil region" evidence="8">
    <location>
        <begin position="466"/>
        <end position="493"/>
    </location>
</feature>
<name>A0A1Y2KVA6_9PROT</name>
<dbReference type="InterPro" id="IPR051537">
    <property type="entry name" value="DNA_Adenine_Mtase"/>
</dbReference>
<evidence type="ECO:0000256" key="3">
    <source>
        <dbReference type="ARBA" id="ARBA00022603"/>
    </source>
</evidence>
<evidence type="ECO:0000256" key="6">
    <source>
        <dbReference type="ARBA" id="ARBA00022747"/>
    </source>
</evidence>
<evidence type="ECO:0000313" key="12">
    <source>
        <dbReference type="Proteomes" id="UP000193391"/>
    </source>
</evidence>
<dbReference type="Pfam" id="PF12161">
    <property type="entry name" value="HsdM_N"/>
    <property type="match status" value="1"/>
</dbReference>
<dbReference type="SUPFAM" id="SSF53335">
    <property type="entry name" value="S-adenosyl-L-methionine-dependent methyltransferases"/>
    <property type="match status" value="1"/>
</dbReference>
<dbReference type="GO" id="GO:0003677">
    <property type="term" value="F:DNA binding"/>
    <property type="evidence" value="ECO:0007669"/>
    <property type="project" value="InterPro"/>
</dbReference>
<dbReference type="InterPro" id="IPR002052">
    <property type="entry name" value="DNA_methylase_N6_adenine_CS"/>
</dbReference>
<dbReference type="PRINTS" id="PR00507">
    <property type="entry name" value="N12N6MTFRASE"/>
</dbReference>
<evidence type="ECO:0000256" key="4">
    <source>
        <dbReference type="ARBA" id="ARBA00022679"/>
    </source>
</evidence>
<evidence type="ECO:0000259" key="10">
    <source>
        <dbReference type="Pfam" id="PF12161"/>
    </source>
</evidence>
<keyword evidence="8" id="KW-0175">Coiled coil</keyword>
<comment type="similarity">
    <text evidence="1">Belongs to the N(4)/N(6)-methyltransferase family.</text>
</comment>
<dbReference type="EC" id="2.1.1.72" evidence="2"/>
<evidence type="ECO:0000313" key="11">
    <source>
        <dbReference type="EMBL" id="OSQ35487.1"/>
    </source>
</evidence>
<evidence type="ECO:0000259" key="9">
    <source>
        <dbReference type="Pfam" id="PF02384"/>
    </source>
</evidence>
<dbReference type="Proteomes" id="UP000193391">
    <property type="component" value="Unassembled WGS sequence"/>
</dbReference>
<evidence type="ECO:0000256" key="5">
    <source>
        <dbReference type="ARBA" id="ARBA00022691"/>
    </source>
</evidence>
<dbReference type="AlphaFoldDB" id="A0A1Y2KVA6"/>
<organism evidence="11 12">
    <name type="scientific">Thalassospira mesophila</name>
    <dbReference type="NCBI Taxonomy" id="1293891"/>
    <lineage>
        <taxon>Bacteria</taxon>
        <taxon>Pseudomonadati</taxon>
        <taxon>Pseudomonadota</taxon>
        <taxon>Alphaproteobacteria</taxon>
        <taxon>Rhodospirillales</taxon>
        <taxon>Thalassospiraceae</taxon>
        <taxon>Thalassospira</taxon>
    </lineage>
</organism>
<dbReference type="GO" id="GO:0009307">
    <property type="term" value="P:DNA restriction-modification system"/>
    <property type="evidence" value="ECO:0007669"/>
    <property type="project" value="UniProtKB-KW"/>
</dbReference>
<dbReference type="PROSITE" id="PS00092">
    <property type="entry name" value="N6_MTASE"/>
    <property type="match status" value="1"/>
</dbReference>
<keyword evidence="12" id="KW-1185">Reference proteome</keyword>
<evidence type="ECO:0000256" key="1">
    <source>
        <dbReference type="ARBA" id="ARBA00006594"/>
    </source>
</evidence>
<dbReference type="STRING" id="1293891.TMES_20920"/>